<feature type="transmembrane region" description="Helical" evidence="2">
    <location>
        <begin position="647"/>
        <end position="665"/>
    </location>
</feature>
<protein>
    <submittedName>
        <fullName evidence="3">DUF2339 domain-containing protein</fullName>
    </submittedName>
</protein>
<keyword evidence="4" id="KW-1185">Reference proteome</keyword>
<feature type="compositionally biased region" description="Pro residues" evidence="1">
    <location>
        <begin position="108"/>
        <end position="119"/>
    </location>
</feature>
<comment type="caution">
    <text evidence="3">The sequence shown here is derived from an EMBL/GenBank/DDBJ whole genome shotgun (WGS) entry which is preliminary data.</text>
</comment>
<feature type="transmembrane region" description="Helical" evidence="2">
    <location>
        <begin position="499"/>
        <end position="517"/>
    </location>
</feature>
<dbReference type="EMBL" id="JBHSTE010000007">
    <property type="protein sequence ID" value="MFC6334797.1"/>
    <property type="molecule type" value="Genomic_DNA"/>
</dbReference>
<keyword evidence="2" id="KW-0472">Membrane</keyword>
<feature type="transmembrane region" description="Helical" evidence="2">
    <location>
        <begin position="236"/>
        <end position="256"/>
    </location>
</feature>
<dbReference type="Pfam" id="PF10101">
    <property type="entry name" value="DUF2339"/>
    <property type="match status" value="1"/>
</dbReference>
<feature type="transmembrane region" description="Helical" evidence="2">
    <location>
        <begin position="455"/>
        <end position="473"/>
    </location>
</feature>
<feature type="transmembrane region" description="Helical" evidence="2">
    <location>
        <begin position="623"/>
        <end position="641"/>
    </location>
</feature>
<feature type="compositionally biased region" description="Low complexity" evidence="1">
    <location>
        <begin position="122"/>
        <end position="138"/>
    </location>
</feature>
<feature type="transmembrane region" description="Helical" evidence="2">
    <location>
        <begin position="178"/>
        <end position="205"/>
    </location>
</feature>
<name>A0ABW1V7V5_9BACL</name>
<dbReference type="PANTHER" id="PTHR38434">
    <property type="entry name" value="BLL2549 PROTEIN"/>
    <property type="match status" value="1"/>
</dbReference>
<feature type="transmembrane region" description="Helical" evidence="2">
    <location>
        <begin position="290"/>
        <end position="306"/>
    </location>
</feature>
<keyword evidence="2" id="KW-0812">Transmembrane</keyword>
<organism evidence="3 4">
    <name type="scientific">Paenibacillus septentrionalis</name>
    <dbReference type="NCBI Taxonomy" id="429342"/>
    <lineage>
        <taxon>Bacteria</taxon>
        <taxon>Bacillati</taxon>
        <taxon>Bacillota</taxon>
        <taxon>Bacilli</taxon>
        <taxon>Bacillales</taxon>
        <taxon>Paenibacillaceae</taxon>
        <taxon>Paenibacillus</taxon>
    </lineage>
</organism>
<feature type="transmembrane region" description="Helical" evidence="2">
    <location>
        <begin position="393"/>
        <end position="410"/>
    </location>
</feature>
<feature type="transmembrane region" description="Helical" evidence="2">
    <location>
        <begin position="262"/>
        <end position="283"/>
    </location>
</feature>
<dbReference type="Proteomes" id="UP001596233">
    <property type="component" value="Unassembled WGS sequence"/>
</dbReference>
<reference evidence="4" key="1">
    <citation type="journal article" date="2019" name="Int. J. Syst. Evol. Microbiol.">
        <title>The Global Catalogue of Microorganisms (GCM) 10K type strain sequencing project: providing services to taxonomists for standard genome sequencing and annotation.</title>
        <authorList>
            <consortium name="The Broad Institute Genomics Platform"/>
            <consortium name="The Broad Institute Genome Sequencing Center for Infectious Disease"/>
            <person name="Wu L."/>
            <person name="Ma J."/>
        </authorList>
    </citation>
    <scope>NUCLEOTIDE SEQUENCE [LARGE SCALE GENOMIC DNA]</scope>
    <source>
        <strain evidence="4">PCU 280</strain>
    </source>
</reference>
<evidence type="ECO:0000256" key="1">
    <source>
        <dbReference type="SAM" id="MobiDB-lite"/>
    </source>
</evidence>
<feature type="transmembrane region" description="Helical" evidence="2">
    <location>
        <begin position="523"/>
        <end position="542"/>
    </location>
</feature>
<feature type="transmembrane region" description="Helical" evidence="2">
    <location>
        <begin position="593"/>
        <end position="611"/>
    </location>
</feature>
<feature type="transmembrane region" description="Helical" evidence="2">
    <location>
        <begin position="211"/>
        <end position="227"/>
    </location>
</feature>
<feature type="compositionally biased region" description="Polar residues" evidence="1">
    <location>
        <begin position="78"/>
        <end position="107"/>
    </location>
</feature>
<dbReference type="RefSeq" id="WP_379237681.1">
    <property type="nucleotide sequence ID" value="NZ_JBHSTE010000007.1"/>
</dbReference>
<feature type="transmembrane region" description="Helical" evidence="2">
    <location>
        <begin position="364"/>
        <end position="381"/>
    </location>
</feature>
<dbReference type="PANTHER" id="PTHR38434:SF1">
    <property type="entry name" value="BLL2549 PROTEIN"/>
    <property type="match status" value="1"/>
</dbReference>
<feature type="transmembrane region" description="Helical" evidence="2">
    <location>
        <begin position="312"/>
        <end position="330"/>
    </location>
</feature>
<dbReference type="InterPro" id="IPR019286">
    <property type="entry name" value="DUF2339_TM"/>
</dbReference>
<gene>
    <name evidence="3" type="ORF">ACFP56_19360</name>
</gene>
<feature type="transmembrane region" description="Helical" evidence="2">
    <location>
        <begin position="342"/>
        <end position="358"/>
    </location>
</feature>
<proteinExistence type="predicted"/>
<accession>A0ABW1V7V5</accession>
<feature type="transmembrane region" description="Helical" evidence="2">
    <location>
        <begin position="562"/>
        <end position="581"/>
    </location>
</feature>
<feature type="transmembrane region" description="Helical" evidence="2">
    <location>
        <begin position="416"/>
        <end position="435"/>
    </location>
</feature>
<feature type="region of interest" description="Disordered" evidence="1">
    <location>
        <begin position="19"/>
        <end position="146"/>
    </location>
</feature>
<evidence type="ECO:0000313" key="3">
    <source>
        <dbReference type="EMBL" id="MFC6334797.1"/>
    </source>
</evidence>
<evidence type="ECO:0000313" key="4">
    <source>
        <dbReference type="Proteomes" id="UP001596233"/>
    </source>
</evidence>
<sequence length="673" mass="74728">MSELEQRLAAVELELHQLKSRSAALQQHPEKPSPMHSQQQPVPPAAYRQEHNQAKQPAPDIPGFNQGTQPAPGMPGFNQGTQPASGMQSVNQPQQPGSRGQGYNQMPQPNPGMHPPASRPAPGVQGFNQPQQQPGPGRQHYHHTQQQAAFNAESYQASPWNAAQQPEKRSMESVLVKYVLPIVFIIVLLIGILMLFIAGIAFGLITEPVRCLLGLILAAGMYTVGLIQQRNKRRPILGKSLLGGAHGVLLITISVAHLSYEIIGVVSAALFYLLSCGLVIFSAIRWRSQLLVCIAIVSAYICVFLIDTNQVHAVPLLLIQLLISVSMIILSTKLRYRIANGLAYFLLHFSLMATSSIYDQANNSFLIAALLTQHLVVFVQYMRSKQILPEYHVMQAVGVLAIMSWMSYIYSSQSVVFSAVSLLIAVSYAVSILYYERQELAENHPGKPHQLRIEISVLISAFSLLCFFINLLGRSYLELMLYVIGVVLILYGLRDRHYLLRWIGAAFSFIGVVGVMFSPLKAIFSYEVLCWVVILASFLLIYHECKRCFEEEKLSSEFLSTVLWIEAALAFWFVTIMANLLGKELGSPDSAPYFVSFAWLFYAIAAIVIGTMRQLSKARLTGIILLLVIAVKVVFIDITFLNILIKSLLFTVLGGVGIGVSYFLYNKTDNQNK</sequence>
<keyword evidence="2" id="KW-1133">Transmembrane helix</keyword>
<feature type="transmembrane region" description="Helical" evidence="2">
    <location>
        <begin position="479"/>
        <end position="494"/>
    </location>
</feature>
<evidence type="ECO:0000256" key="2">
    <source>
        <dbReference type="SAM" id="Phobius"/>
    </source>
</evidence>